<dbReference type="InterPro" id="IPR011495">
    <property type="entry name" value="Sig_transdc_His_kin_sub2_dim/P"/>
</dbReference>
<dbReference type="SUPFAM" id="SSF55874">
    <property type="entry name" value="ATPase domain of HSP90 chaperone/DNA topoisomerase II/histidine kinase"/>
    <property type="match status" value="1"/>
</dbReference>
<protein>
    <recommendedName>
        <fullName evidence="2">histidine kinase</fullName>
        <ecNumber evidence="2">2.7.13.3</ecNumber>
    </recommendedName>
</protein>
<evidence type="ECO:0000256" key="5">
    <source>
        <dbReference type="ARBA" id="ARBA00022741"/>
    </source>
</evidence>
<evidence type="ECO:0000256" key="6">
    <source>
        <dbReference type="ARBA" id="ARBA00022777"/>
    </source>
</evidence>
<dbReference type="InterPro" id="IPR035965">
    <property type="entry name" value="PAS-like_dom_sf"/>
</dbReference>
<evidence type="ECO:0000256" key="9">
    <source>
        <dbReference type="SAM" id="MobiDB-lite"/>
    </source>
</evidence>
<evidence type="ECO:0000256" key="1">
    <source>
        <dbReference type="ARBA" id="ARBA00000085"/>
    </source>
</evidence>
<dbReference type="GO" id="GO:0005524">
    <property type="term" value="F:ATP binding"/>
    <property type="evidence" value="ECO:0007669"/>
    <property type="project" value="UniProtKB-KW"/>
</dbReference>
<reference evidence="11 12" key="1">
    <citation type="submission" date="2019-07" db="EMBL/GenBank/DDBJ databases">
        <title>Whole genome shotgun sequence of Cellulomonas xylanilytica NBRC 101102.</title>
        <authorList>
            <person name="Hosoyama A."/>
            <person name="Uohara A."/>
            <person name="Ohji S."/>
            <person name="Ichikawa N."/>
        </authorList>
    </citation>
    <scope>NUCLEOTIDE SEQUENCE [LARGE SCALE GENOMIC DNA]</scope>
    <source>
        <strain evidence="11 12">NBRC 101102</strain>
    </source>
</reference>
<keyword evidence="12" id="KW-1185">Reference proteome</keyword>
<dbReference type="SMART" id="SM00911">
    <property type="entry name" value="HWE_HK"/>
    <property type="match status" value="1"/>
</dbReference>
<evidence type="ECO:0000256" key="3">
    <source>
        <dbReference type="ARBA" id="ARBA00022553"/>
    </source>
</evidence>
<dbReference type="Gene3D" id="3.30.450.20">
    <property type="entry name" value="PAS domain"/>
    <property type="match status" value="1"/>
</dbReference>
<dbReference type="InterPro" id="IPR013656">
    <property type="entry name" value="PAS_4"/>
</dbReference>
<keyword evidence="3" id="KW-0597">Phosphoprotein</keyword>
<dbReference type="EC" id="2.7.13.3" evidence="2"/>
<dbReference type="InterPro" id="IPR022066">
    <property type="entry name" value="PdtaS_GAF"/>
</dbReference>
<dbReference type="Pfam" id="PF02518">
    <property type="entry name" value="HATPase_c"/>
    <property type="match status" value="1"/>
</dbReference>
<dbReference type="InterPro" id="IPR036890">
    <property type="entry name" value="HATPase_C_sf"/>
</dbReference>
<name>A0A510V4F7_9CELL</name>
<dbReference type="Pfam" id="PF08448">
    <property type="entry name" value="PAS_4"/>
    <property type="match status" value="1"/>
</dbReference>
<dbReference type="PRINTS" id="PR00344">
    <property type="entry name" value="BCTRLSENSOR"/>
</dbReference>
<evidence type="ECO:0000256" key="2">
    <source>
        <dbReference type="ARBA" id="ARBA00012438"/>
    </source>
</evidence>
<dbReference type="Gene3D" id="3.30.450.280">
    <property type="entry name" value="GAF domain"/>
    <property type="match status" value="1"/>
</dbReference>
<dbReference type="GO" id="GO:0004673">
    <property type="term" value="F:protein histidine kinase activity"/>
    <property type="evidence" value="ECO:0007669"/>
    <property type="project" value="UniProtKB-EC"/>
</dbReference>
<evidence type="ECO:0000313" key="11">
    <source>
        <dbReference type="EMBL" id="GEK21686.1"/>
    </source>
</evidence>
<dbReference type="EMBL" id="BJUB01000006">
    <property type="protein sequence ID" value="GEK21686.1"/>
    <property type="molecule type" value="Genomic_DNA"/>
</dbReference>
<accession>A0A510V4F7</accession>
<dbReference type="PANTHER" id="PTHR41523">
    <property type="entry name" value="TWO-COMPONENT SYSTEM SENSOR PROTEIN"/>
    <property type="match status" value="1"/>
</dbReference>
<feature type="region of interest" description="Disordered" evidence="9">
    <location>
        <begin position="100"/>
        <end position="120"/>
    </location>
</feature>
<evidence type="ECO:0000259" key="10">
    <source>
        <dbReference type="PROSITE" id="PS50109"/>
    </source>
</evidence>
<dbReference type="Pfam" id="PF07568">
    <property type="entry name" value="HisKA_2"/>
    <property type="match status" value="1"/>
</dbReference>
<keyword evidence="4" id="KW-0808">Transferase</keyword>
<keyword evidence="5" id="KW-0547">Nucleotide-binding</keyword>
<evidence type="ECO:0000256" key="8">
    <source>
        <dbReference type="ARBA" id="ARBA00023012"/>
    </source>
</evidence>
<dbReference type="GO" id="GO:0000160">
    <property type="term" value="P:phosphorelay signal transduction system"/>
    <property type="evidence" value="ECO:0007669"/>
    <property type="project" value="UniProtKB-KW"/>
</dbReference>
<evidence type="ECO:0000256" key="7">
    <source>
        <dbReference type="ARBA" id="ARBA00022840"/>
    </source>
</evidence>
<dbReference type="Pfam" id="PF12282">
    <property type="entry name" value="GAF_PdtaS"/>
    <property type="match status" value="1"/>
</dbReference>
<dbReference type="InterPro" id="IPR005467">
    <property type="entry name" value="His_kinase_dom"/>
</dbReference>
<keyword evidence="6 11" id="KW-0418">Kinase</keyword>
<evidence type="ECO:0000256" key="4">
    <source>
        <dbReference type="ARBA" id="ARBA00022679"/>
    </source>
</evidence>
<proteinExistence type="predicted"/>
<dbReference type="Proteomes" id="UP000321118">
    <property type="component" value="Unassembled WGS sequence"/>
</dbReference>
<gene>
    <name evidence="11" type="ORF">CXY01_22060</name>
</gene>
<keyword evidence="7" id="KW-0067">ATP-binding</keyword>
<dbReference type="SUPFAM" id="SSF55785">
    <property type="entry name" value="PYP-like sensor domain (PAS domain)"/>
    <property type="match status" value="1"/>
</dbReference>
<feature type="domain" description="Histidine kinase" evidence="10">
    <location>
        <begin position="322"/>
        <end position="514"/>
    </location>
</feature>
<dbReference type="PROSITE" id="PS50109">
    <property type="entry name" value="HIS_KIN"/>
    <property type="match status" value="1"/>
</dbReference>
<dbReference type="AlphaFoldDB" id="A0A510V4F7"/>
<dbReference type="InterPro" id="IPR038424">
    <property type="entry name" value="H_kinase_PdtaS_GAF_sf"/>
</dbReference>
<dbReference type="InterPro" id="IPR003594">
    <property type="entry name" value="HATPase_dom"/>
</dbReference>
<dbReference type="InterPro" id="IPR004358">
    <property type="entry name" value="Sig_transdc_His_kin-like_C"/>
</dbReference>
<dbReference type="PANTHER" id="PTHR41523:SF8">
    <property type="entry name" value="ETHYLENE RESPONSE SENSOR PROTEIN"/>
    <property type="match status" value="1"/>
</dbReference>
<organism evidence="11 12">
    <name type="scientific">Cellulomonas xylanilytica</name>
    <dbReference type="NCBI Taxonomy" id="233583"/>
    <lineage>
        <taxon>Bacteria</taxon>
        <taxon>Bacillati</taxon>
        <taxon>Actinomycetota</taxon>
        <taxon>Actinomycetes</taxon>
        <taxon>Micrococcales</taxon>
        <taxon>Cellulomonadaceae</taxon>
        <taxon>Cellulomonas</taxon>
    </lineage>
</organism>
<keyword evidence="8" id="KW-0902">Two-component regulatory system</keyword>
<dbReference type="SMART" id="SM00387">
    <property type="entry name" value="HATPase_c"/>
    <property type="match status" value="1"/>
</dbReference>
<sequence length="522" mass="56078">MIESVGPRLSAHVLAVLLTTGAAPPTLVPVSTLSTLAARYATLDAQDLEWLHLLVGDWQVLSDLAFADLVLWLPTTDGDFVAIAQARPSTGATVHYDDVVGSSAPEGQRPQLQRSLDERAAQRSREPRWFGSYAVREEAVPVVRHGKAIAVLARQTNLGGARTPSRLELNYVEAADDVFAMVGRGEFPAPDAPTGPRRGAPRVGDGLVRLNSEGEVLYASPNALSCFHRLGVVGDLVGRSLVEVTAELIEQHDTVDESMPLVLMGRAPWRVDVEARGVALSLRAVPLTEHGQRVGAVLLCRDVSELRRRERELITKDATIREIHHRVKNNLQTVAALLRLQSRRVASPEAKEALGEAMRRVATIALVHETLSQTLDESVPFDDLVGRSLRLAADVATEGAHVRTLVRGSFGSIPAEDATALALILTELVTNAVEHGFEGRESGTVEVIVERQDDALRVEVADDGSGLPTERGAGTGLGTQIVSTLVTNEMRGTIEWASREGGGTSVVIEARLRGPRDAAALV</sequence>
<comment type="caution">
    <text evidence="11">The sequence shown here is derived from an EMBL/GenBank/DDBJ whole genome shotgun (WGS) entry which is preliminary data.</text>
</comment>
<comment type="catalytic activity">
    <reaction evidence="1">
        <text>ATP + protein L-histidine = ADP + protein N-phospho-L-histidine.</text>
        <dbReference type="EC" id="2.7.13.3"/>
    </reaction>
</comment>
<dbReference type="InterPro" id="IPR011102">
    <property type="entry name" value="Sig_transdc_His_kinase_HWE"/>
</dbReference>
<dbReference type="Gene3D" id="3.30.565.10">
    <property type="entry name" value="Histidine kinase-like ATPase, C-terminal domain"/>
    <property type="match status" value="1"/>
</dbReference>
<evidence type="ECO:0000313" key="12">
    <source>
        <dbReference type="Proteomes" id="UP000321118"/>
    </source>
</evidence>